<accession>K1U6P2</accession>
<name>K1U6P2_9ZZZZ</name>
<evidence type="ECO:0000256" key="1">
    <source>
        <dbReference type="SAM" id="Phobius"/>
    </source>
</evidence>
<evidence type="ECO:0000313" key="2">
    <source>
        <dbReference type="EMBL" id="EKC73940.1"/>
    </source>
</evidence>
<keyword evidence="1" id="KW-0812">Transmembrane</keyword>
<dbReference type="EMBL" id="AJWZ01001388">
    <property type="protein sequence ID" value="EKC73940.1"/>
    <property type="molecule type" value="Genomic_DNA"/>
</dbReference>
<organism evidence="2">
    <name type="scientific">human gut metagenome</name>
    <dbReference type="NCBI Taxonomy" id="408170"/>
    <lineage>
        <taxon>unclassified sequences</taxon>
        <taxon>metagenomes</taxon>
        <taxon>organismal metagenomes</taxon>
    </lineage>
</organism>
<sequence>MFAEIESYGYEYSFKKFLLRLVVVWGIIGVAAYFYTLKIVPIILLIILCTALTPLMVKAQFKYKYEHDKFNDVNDYLQQIGYSFLKTKKLEIVWKKLSIF</sequence>
<reference evidence="2" key="1">
    <citation type="journal article" date="2013" name="Environ. Microbiol.">
        <title>Microbiota from the distal guts of lean and obese adolescents exhibit partial functional redundancy besides clear differences in community structure.</title>
        <authorList>
            <person name="Ferrer M."/>
            <person name="Ruiz A."/>
            <person name="Lanza F."/>
            <person name="Haange S.B."/>
            <person name="Oberbach A."/>
            <person name="Till H."/>
            <person name="Bargiela R."/>
            <person name="Campoy C."/>
            <person name="Segura M.T."/>
            <person name="Richter M."/>
            <person name="von Bergen M."/>
            <person name="Seifert J."/>
            <person name="Suarez A."/>
        </authorList>
    </citation>
    <scope>NUCLEOTIDE SEQUENCE</scope>
</reference>
<keyword evidence="1" id="KW-0472">Membrane</keyword>
<feature type="transmembrane region" description="Helical" evidence="1">
    <location>
        <begin position="17"/>
        <end position="36"/>
    </location>
</feature>
<dbReference type="AlphaFoldDB" id="K1U6P2"/>
<proteinExistence type="predicted"/>
<gene>
    <name evidence="2" type="ORF">OBE_02132</name>
</gene>
<feature type="transmembrane region" description="Helical" evidence="1">
    <location>
        <begin position="42"/>
        <end position="61"/>
    </location>
</feature>
<comment type="caution">
    <text evidence="2">The sequence shown here is derived from an EMBL/GenBank/DDBJ whole genome shotgun (WGS) entry which is preliminary data.</text>
</comment>
<keyword evidence="1" id="KW-1133">Transmembrane helix</keyword>
<protein>
    <submittedName>
        <fullName evidence="2">Uncharacterized protein</fullName>
    </submittedName>
</protein>